<evidence type="ECO:0000256" key="4">
    <source>
        <dbReference type="ARBA" id="ARBA00022475"/>
    </source>
</evidence>
<dbReference type="PROSITE" id="PS51450">
    <property type="entry name" value="LRR"/>
    <property type="match status" value="7"/>
</dbReference>
<feature type="transmembrane region" description="Helical" evidence="13">
    <location>
        <begin position="1012"/>
        <end position="1036"/>
    </location>
</feature>
<keyword evidence="4" id="KW-1003">Cell membrane</keyword>
<evidence type="ECO:0000256" key="7">
    <source>
        <dbReference type="ARBA" id="ARBA00022729"/>
    </source>
</evidence>
<dbReference type="Pfam" id="PF13855">
    <property type="entry name" value="LRR_8"/>
    <property type="match status" value="6"/>
</dbReference>
<dbReference type="InterPro" id="IPR003591">
    <property type="entry name" value="Leu-rich_rpt_typical-subtyp"/>
</dbReference>
<keyword evidence="10 13" id="KW-0472">Membrane</keyword>
<reference evidence="16" key="1">
    <citation type="submission" date="2022-07" db="EMBL/GenBank/DDBJ databases">
        <authorList>
            <person name="Trinca V."/>
            <person name="Uliana J.V.C."/>
            <person name="Torres T.T."/>
            <person name="Ward R.J."/>
            <person name="Monesi N."/>
        </authorList>
    </citation>
    <scope>NUCLEOTIDE SEQUENCE</scope>
    <source>
        <strain evidence="16">HSMRA1968</strain>
        <tissue evidence="16">Whole embryos</tissue>
    </source>
</reference>
<keyword evidence="7 14" id="KW-0732">Signal</keyword>
<comment type="similarity">
    <text evidence="3">Belongs to the Toll-like receptor family.</text>
</comment>
<dbReference type="Pfam" id="PF00560">
    <property type="entry name" value="LRR_1"/>
    <property type="match status" value="1"/>
</dbReference>
<evidence type="ECO:0000256" key="6">
    <source>
        <dbReference type="ARBA" id="ARBA00022692"/>
    </source>
</evidence>
<proteinExistence type="inferred from homology"/>
<dbReference type="SUPFAM" id="SSF52200">
    <property type="entry name" value="Toll/Interleukin receptor TIR domain"/>
    <property type="match status" value="1"/>
</dbReference>
<dbReference type="InterPro" id="IPR035897">
    <property type="entry name" value="Toll_tir_struct_dom_sf"/>
</dbReference>
<sequence>MTIGKVVIVITLCFVIVSGRSSLSSRNDATPKGCKWQRVLIDSIDGIENSIKHTLSCKLRTISGVDSLLGNLSVYQTDRISSLKLECSDVLFFESSLEGSQSGSFFGTLRNLQELNIEYCKIRYVPSMALRGLRELRTLSLRTHNTDWSAMNLELHPESFRGLTELRQLDLADNNIWSLPTDVFCPLFSLKELNLTKNRLTDVGQLGFSDWGSGPNVPGKACNTGLENLDLSYNHISNFPNSGFSSLKALTTLNLQENLLTSLADKAFTGLQSLKVLNISSNRLIAMPPELFQSTRALTQLYLHNNTLAVLAPGLLEGLDRLEVLDISQNELTSTWINRDTFAGLVRLVVLNLGFNGLNKIDQYVFHGLYSLQILNLEHNAIETIADNAFKDLKNLHALTLSHNKLKSIEAFYLSDMSVLNQLFFESNEIAKVDTRAFDNLTNLNDLSLNDNLLTDIPEGLRKLRSLKSLDLGKNKIHLIQNDSFVGLEDLLGLRLVDNLLTNISRDTFKSLATIHVLNLASNQIKHIDQSAFSANPTLRAIRLDNNELEDISGVFTSLPALVWLNVSDNKLRWFDYSHLPASLEWLDMHKNNITELGNYFDVRNNLQMKMLDVSYNSLSRLDDASIPDSVETLFANNNNIGEVASGTFLKKKNIEKVVLYGNNIKKMDISAFALTPVPESRDMPAFYLGDNPIHCDCHMEWLQRINELSHLRQHPRVLDLDMVMCTMEHERIEIVRPLVDLKSQDFLCKYESHCFALCHCCDYDACDCKMTCPDRCSCYHDHTWNTNVVDCGNAEYTKVPERIPMDATAIYLDGNNLGDLASHMFIGKKKLELLFLNNSKVTSLHNRTFNGVPSLKVLHIEENHIAELRGYEFDQLTNLSELYLDRNDISYIGERTFDQLKGLEVLTLSDNKIVNFVPWKQLSAASESGTLTRVTLRGTKWKCNCESVARLQEWIKDISGEFDINQMICMDDRIVGEVIKVCGEMNQDSSYATPTVQRNVYMGNTLIGGGYVPLLAAVLVAIIGTALLVALACIFRKDVGLWAHAKYGVRLFKDPTIIADPEENEKLYDAYVLYSIRDSDFSAQVIATELNRTGYNLCLHHRDIHSTTYFNDSLQSATDASKKLILIVSMNFLQFEWSQPQFRHALQTVIENIRPTHRSHKIVLILTAPIEIINVDPVMQILIQTCPTICWGEKRFWDKLRYALPDLSQNRVVKKIGGVSRSPNLRYTPAPTTLDSWCKNHPGSAIPCGLDPQQHIPSQSTSHTEDGSSSCASSQHYEAAPIQNYVCRSTASSLGHVYSTIPETPQLGRHERGYFV</sequence>
<dbReference type="SMART" id="SM00369">
    <property type="entry name" value="LRR_TYP"/>
    <property type="match status" value="21"/>
</dbReference>
<dbReference type="InterPro" id="IPR050541">
    <property type="entry name" value="LRR_TM_domain-containing"/>
</dbReference>
<dbReference type="Gene3D" id="3.40.50.10140">
    <property type="entry name" value="Toll/interleukin-1 receptor homology (TIR) domain"/>
    <property type="match status" value="1"/>
</dbReference>
<comment type="subcellular location">
    <subcellularLocation>
        <location evidence="1">Cell membrane</location>
    </subcellularLocation>
    <subcellularLocation>
        <location evidence="2">Membrane</location>
        <topology evidence="2">Single-pass type I membrane protein</topology>
    </subcellularLocation>
</comment>
<dbReference type="SUPFAM" id="SSF52058">
    <property type="entry name" value="L domain-like"/>
    <property type="match status" value="4"/>
</dbReference>
<feature type="signal peptide" evidence="14">
    <location>
        <begin position="1"/>
        <end position="19"/>
    </location>
</feature>
<evidence type="ECO:0000256" key="10">
    <source>
        <dbReference type="ARBA" id="ARBA00023136"/>
    </source>
</evidence>
<dbReference type="PANTHER" id="PTHR24369">
    <property type="entry name" value="ANTIGEN BSP, PUTATIVE-RELATED"/>
    <property type="match status" value="1"/>
</dbReference>
<dbReference type="Gene3D" id="3.80.10.10">
    <property type="entry name" value="Ribonuclease Inhibitor"/>
    <property type="match status" value="6"/>
</dbReference>
<evidence type="ECO:0000256" key="13">
    <source>
        <dbReference type="SAM" id="Phobius"/>
    </source>
</evidence>
<evidence type="ECO:0000313" key="16">
    <source>
        <dbReference type="EMBL" id="KAJ6634245.1"/>
    </source>
</evidence>
<gene>
    <name evidence="16" type="primary">Tollo_4</name>
    <name evidence="16" type="ORF">Bhyg_17179</name>
</gene>
<dbReference type="GO" id="GO:0007165">
    <property type="term" value="P:signal transduction"/>
    <property type="evidence" value="ECO:0007669"/>
    <property type="project" value="InterPro"/>
</dbReference>
<dbReference type="EMBL" id="WJQU01000802">
    <property type="protein sequence ID" value="KAJ6634245.1"/>
    <property type="molecule type" value="Genomic_DNA"/>
</dbReference>
<comment type="caution">
    <text evidence="16">The sequence shown here is derived from an EMBL/GenBank/DDBJ whole genome shotgun (WGS) entry which is preliminary data.</text>
</comment>
<dbReference type="FunFam" id="3.80.10.10:FF:001438">
    <property type="entry name" value="Uncharacterized protein"/>
    <property type="match status" value="1"/>
</dbReference>
<keyword evidence="8" id="KW-0677">Repeat</keyword>
<evidence type="ECO:0000256" key="3">
    <source>
        <dbReference type="ARBA" id="ARBA00009634"/>
    </source>
</evidence>
<evidence type="ECO:0000256" key="8">
    <source>
        <dbReference type="ARBA" id="ARBA00022737"/>
    </source>
</evidence>
<evidence type="ECO:0000256" key="2">
    <source>
        <dbReference type="ARBA" id="ARBA00004479"/>
    </source>
</evidence>
<dbReference type="FunFam" id="3.80.10.10:FF:001164">
    <property type="entry name" value="GH01279p"/>
    <property type="match status" value="2"/>
</dbReference>
<evidence type="ECO:0000256" key="11">
    <source>
        <dbReference type="ARBA" id="ARBA00023170"/>
    </source>
</evidence>
<feature type="domain" description="TIR" evidence="15">
    <location>
        <begin position="1067"/>
        <end position="1205"/>
    </location>
</feature>
<dbReference type="OrthoDB" id="2015831at2759"/>
<evidence type="ECO:0000313" key="17">
    <source>
        <dbReference type="Proteomes" id="UP001151699"/>
    </source>
</evidence>
<dbReference type="SMART" id="SM00082">
    <property type="entry name" value="LRRCT"/>
    <property type="match status" value="1"/>
</dbReference>
<feature type="chain" id="PRO_5040276313" evidence="14">
    <location>
        <begin position="20"/>
        <end position="1317"/>
    </location>
</feature>
<dbReference type="PROSITE" id="PS50104">
    <property type="entry name" value="TIR"/>
    <property type="match status" value="1"/>
</dbReference>
<protein>
    <submittedName>
        <fullName evidence="16">Toll-like receptor Tollo</fullName>
    </submittedName>
</protein>
<feature type="region of interest" description="Disordered" evidence="12">
    <location>
        <begin position="1250"/>
        <end position="1273"/>
    </location>
</feature>
<accession>A0A9Q0MP76</accession>
<name>A0A9Q0MP76_9DIPT</name>
<keyword evidence="9 13" id="KW-1133">Transmembrane helix</keyword>
<dbReference type="InterPro" id="IPR032675">
    <property type="entry name" value="LRR_dom_sf"/>
</dbReference>
<dbReference type="GO" id="GO:0005886">
    <property type="term" value="C:plasma membrane"/>
    <property type="evidence" value="ECO:0007669"/>
    <property type="project" value="UniProtKB-SubCell"/>
</dbReference>
<dbReference type="SMART" id="SM00365">
    <property type="entry name" value="LRR_SD22"/>
    <property type="match status" value="9"/>
</dbReference>
<keyword evidence="6 13" id="KW-0812">Transmembrane</keyword>
<evidence type="ECO:0000256" key="14">
    <source>
        <dbReference type="SAM" id="SignalP"/>
    </source>
</evidence>
<dbReference type="InterPro" id="IPR000157">
    <property type="entry name" value="TIR_dom"/>
</dbReference>
<evidence type="ECO:0000256" key="9">
    <source>
        <dbReference type="ARBA" id="ARBA00022989"/>
    </source>
</evidence>
<feature type="compositionally biased region" description="Polar residues" evidence="12">
    <location>
        <begin position="1256"/>
        <end position="1273"/>
    </location>
</feature>
<keyword evidence="5" id="KW-0433">Leucine-rich repeat</keyword>
<dbReference type="InterPro" id="IPR001611">
    <property type="entry name" value="Leu-rich_rpt"/>
</dbReference>
<dbReference type="Pfam" id="PF01582">
    <property type="entry name" value="TIR"/>
    <property type="match status" value="1"/>
</dbReference>
<dbReference type="SMART" id="SM00255">
    <property type="entry name" value="TIR"/>
    <property type="match status" value="1"/>
</dbReference>
<dbReference type="InterPro" id="IPR000483">
    <property type="entry name" value="Cys-rich_flank_reg_C"/>
</dbReference>
<evidence type="ECO:0000256" key="5">
    <source>
        <dbReference type="ARBA" id="ARBA00022614"/>
    </source>
</evidence>
<evidence type="ECO:0000259" key="15">
    <source>
        <dbReference type="PROSITE" id="PS50104"/>
    </source>
</evidence>
<dbReference type="Proteomes" id="UP001151699">
    <property type="component" value="Unassembled WGS sequence"/>
</dbReference>
<keyword evidence="11 16" id="KW-0675">Receptor</keyword>
<keyword evidence="17" id="KW-1185">Reference proteome</keyword>
<organism evidence="16 17">
    <name type="scientific">Pseudolycoriella hygida</name>
    <dbReference type="NCBI Taxonomy" id="35572"/>
    <lineage>
        <taxon>Eukaryota</taxon>
        <taxon>Metazoa</taxon>
        <taxon>Ecdysozoa</taxon>
        <taxon>Arthropoda</taxon>
        <taxon>Hexapoda</taxon>
        <taxon>Insecta</taxon>
        <taxon>Pterygota</taxon>
        <taxon>Neoptera</taxon>
        <taxon>Endopterygota</taxon>
        <taxon>Diptera</taxon>
        <taxon>Nematocera</taxon>
        <taxon>Sciaroidea</taxon>
        <taxon>Sciaridae</taxon>
        <taxon>Pseudolycoriella</taxon>
    </lineage>
</organism>
<evidence type="ECO:0000256" key="1">
    <source>
        <dbReference type="ARBA" id="ARBA00004236"/>
    </source>
</evidence>
<dbReference type="PANTHER" id="PTHR24369:SF210">
    <property type="entry name" value="CHAOPTIN-RELATED"/>
    <property type="match status" value="1"/>
</dbReference>
<dbReference type="SMART" id="SM00364">
    <property type="entry name" value="LRR_BAC"/>
    <property type="match status" value="7"/>
</dbReference>
<evidence type="ECO:0000256" key="12">
    <source>
        <dbReference type="SAM" id="MobiDB-lite"/>
    </source>
</evidence>